<protein>
    <submittedName>
        <fullName evidence="1">Uncharacterized protein</fullName>
    </submittedName>
</protein>
<dbReference type="AlphaFoldDB" id="A0A7C2G0X6"/>
<sequence>MQKKHLVIAIYDPEWFMQVRELLRKRGVLFSYYYEPGEIPLSSVFYTDHKEIADSVSERRDLEVVYDPEHDCRKIEQAVLATYLVESFRELVVGVDPGKHITYVALGDGTLVDYGKTDLLGFIKDLKYFLECIPSQSFRVKIGASPKGLELVQVLSKEFRIPFEIVSEEKTSPAIESRDEIRYIAGKMRRGLRPFRFKDVYAAYRIALKKGVEVS</sequence>
<accession>A0A7C2G0X6</accession>
<proteinExistence type="predicted"/>
<name>A0A7C2G0X6_9CREN</name>
<reference evidence="1" key="1">
    <citation type="journal article" date="2020" name="mSystems">
        <title>Genome- and Community-Level Interaction Insights into Carbon Utilization and Element Cycling Functions of Hydrothermarchaeota in Hydrothermal Sediment.</title>
        <authorList>
            <person name="Zhou Z."/>
            <person name="Liu Y."/>
            <person name="Xu W."/>
            <person name="Pan J."/>
            <person name="Luo Z.H."/>
            <person name="Li M."/>
        </authorList>
    </citation>
    <scope>NUCLEOTIDE SEQUENCE [LARGE SCALE GENOMIC DNA]</scope>
    <source>
        <strain evidence="1">SpSt-23</strain>
    </source>
</reference>
<evidence type="ECO:0000313" key="1">
    <source>
        <dbReference type="EMBL" id="HEF87147.1"/>
    </source>
</evidence>
<dbReference type="EMBL" id="DSJT01000011">
    <property type="protein sequence ID" value="HEF87147.1"/>
    <property type="molecule type" value="Genomic_DNA"/>
</dbReference>
<gene>
    <name evidence="1" type="ORF">ENP55_02375</name>
</gene>
<organism evidence="1">
    <name type="scientific">Thermosphaera aggregans</name>
    <dbReference type="NCBI Taxonomy" id="54254"/>
    <lineage>
        <taxon>Archaea</taxon>
        <taxon>Thermoproteota</taxon>
        <taxon>Thermoprotei</taxon>
        <taxon>Desulfurococcales</taxon>
        <taxon>Desulfurococcaceae</taxon>
        <taxon>Thermosphaera</taxon>
    </lineage>
</organism>
<comment type="caution">
    <text evidence="1">The sequence shown here is derived from an EMBL/GenBank/DDBJ whole genome shotgun (WGS) entry which is preliminary data.</text>
</comment>